<accession>A0ABQ7KP24</accession>
<dbReference type="Proteomes" id="UP000823674">
    <property type="component" value="Chromosome A10"/>
</dbReference>
<reference evidence="1 2" key="1">
    <citation type="submission" date="2021-03" db="EMBL/GenBank/DDBJ databases">
        <authorList>
            <person name="King G.J."/>
            <person name="Bancroft I."/>
            <person name="Baten A."/>
            <person name="Bloomfield J."/>
            <person name="Borpatragohain P."/>
            <person name="He Z."/>
            <person name="Irish N."/>
            <person name="Irwin J."/>
            <person name="Liu K."/>
            <person name="Mauleon R.P."/>
            <person name="Moore J."/>
            <person name="Morris R."/>
            <person name="Ostergaard L."/>
            <person name="Wang B."/>
            <person name="Wells R."/>
        </authorList>
    </citation>
    <scope>NUCLEOTIDE SEQUENCE [LARGE SCALE GENOMIC DNA]</scope>
    <source>
        <strain evidence="1">R-o-18</strain>
        <tissue evidence="1">Leaf</tissue>
    </source>
</reference>
<proteinExistence type="predicted"/>
<sequence length="193" mass="21763">MTTLCSSPSSPRFFATKSELYKAPFLSFSILKRCHSRPPRNLNSNDSTYRDGNLFTICTSRPPYLPLATSRFKLFLDSGKDAVSDLQTLVSLDVQEINYAVCWRCAFKGGLQGRPKLVVRRDRSLGWEGSAQNNFPKWWPASLPRHSLEVDKEDYQREVALMGLKPLGNVVTTDLLRISACRKVDPCTGPEKC</sequence>
<evidence type="ECO:0000313" key="2">
    <source>
        <dbReference type="Proteomes" id="UP000823674"/>
    </source>
</evidence>
<comment type="caution">
    <text evidence="1">The sequence shown here is derived from an EMBL/GenBank/DDBJ whole genome shotgun (WGS) entry which is preliminary data.</text>
</comment>
<keyword evidence="2" id="KW-1185">Reference proteome</keyword>
<gene>
    <name evidence="1" type="primary">A10p006990.1_BraROA</name>
    <name evidence="1" type="ORF">IGI04_040377</name>
</gene>
<dbReference type="EMBL" id="JADBGQ010000010">
    <property type="protein sequence ID" value="KAG5375781.1"/>
    <property type="molecule type" value="Genomic_DNA"/>
</dbReference>
<name>A0ABQ7KP24_BRACM</name>
<organism evidence="1 2">
    <name type="scientific">Brassica rapa subsp. trilocularis</name>
    <dbReference type="NCBI Taxonomy" id="1813537"/>
    <lineage>
        <taxon>Eukaryota</taxon>
        <taxon>Viridiplantae</taxon>
        <taxon>Streptophyta</taxon>
        <taxon>Embryophyta</taxon>
        <taxon>Tracheophyta</taxon>
        <taxon>Spermatophyta</taxon>
        <taxon>Magnoliopsida</taxon>
        <taxon>eudicotyledons</taxon>
        <taxon>Gunneridae</taxon>
        <taxon>Pentapetalae</taxon>
        <taxon>rosids</taxon>
        <taxon>malvids</taxon>
        <taxon>Brassicales</taxon>
        <taxon>Brassicaceae</taxon>
        <taxon>Brassiceae</taxon>
        <taxon>Brassica</taxon>
    </lineage>
</organism>
<protein>
    <submittedName>
        <fullName evidence="1">Uncharacterized protein</fullName>
    </submittedName>
</protein>
<evidence type="ECO:0000313" key="1">
    <source>
        <dbReference type="EMBL" id="KAG5375781.1"/>
    </source>
</evidence>